<dbReference type="CDD" id="cd03230">
    <property type="entry name" value="ABC_DR_subfamily_A"/>
    <property type="match status" value="1"/>
</dbReference>
<protein>
    <submittedName>
        <fullName evidence="4">ABC-2 type transport system ATP-binding protein</fullName>
    </submittedName>
</protein>
<keyword evidence="5" id="KW-1185">Reference proteome</keyword>
<dbReference type="InterPro" id="IPR027417">
    <property type="entry name" value="P-loop_NTPase"/>
</dbReference>
<dbReference type="InterPro" id="IPR003439">
    <property type="entry name" value="ABC_transporter-like_ATP-bd"/>
</dbReference>
<dbReference type="EMBL" id="JAATJH010000001">
    <property type="protein sequence ID" value="NJC24608.1"/>
    <property type="molecule type" value="Genomic_DNA"/>
</dbReference>
<dbReference type="Pfam" id="PF00005">
    <property type="entry name" value="ABC_tran"/>
    <property type="match status" value="1"/>
</dbReference>
<organism evidence="4 5">
    <name type="scientific">Neolewinella antarctica</name>
    <dbReference type="NCBI Taxonomy" id="442734"/>
    <lineage>
        <taxon>Bacteria</taxon>
        <taxon>Pseudomonadati</taxon>
        <taxon>Bacteroidota</taxon>
        <taxon>Saprospiria</taxon>
        <taxon>Saprospirales</taxon>
        <taxon>Lewinellaceae</taxon>
        <taxon>Neolewinella</taxon>
    </lineage>
</organism>
<proteinExistence type="predicted"/>
<evidence type="ECO:0000259" key="3">
    <source>
        <dbReference type="PROSITE" id="PS50893"/>
    </source>
</evidence>
<dbReference type="Proteomes" id="UP000770785">
    <property type="component" value="Unassembled WGS sequence"/>
</dbReference>
<dbReference type="PANTHER" id="PTHR43158:SF2">
    <property type="entry name" value="SKFA PEPTIDE EXPORT ATP-BINDING PROTEIN SKFE"/>
    <property type="match status" value="1"/>
</dbReference>
<evidence type="ECO:0000256" key="1">
    <source>
        <dbReference type="ARBA" id="ARBA00022741"/>
    </source>
</evidence>
<evidence type="ECO:0000313" key="5">
    <source>
        <dbReference type="Proteomes" id="UP000770785"/>
    </source>
</evidence>
<name>A0ABX0X5X9_9BACT</name>
<keyword evidence="2 4" id="KW-0067">ATP-binding</keyword>
<evidence type="ECO:0000313" key="4">
    <source>
        <dbReference type="EMBL" id="NJC24608.1"/>
    </source>
</evidence>
<dbReference type="SMART" id="SM00382">
    <property type="entry name" value="AAA"/>
    <property type="match status" value="1"/>
</dbReference>
<comment type="caution">
    <text evidence="4">The sequence shown here is derived from an EMBL/GenBank/DDBJ whole genome shotgun (WGS) entry which is preliminary data.</text>
</comment>
<accession>A0ABX0X5X9</accession>
<sequence>MIIEARGLAHHYGPEKTLSDVDLVIDRAGITGLCAPNGEGKTTLLKLLAGLQFPSAGELKVLGHEPRERPLDLLQRLYFLPSEPHAPKWTPTKIAHYYAAFYPNFDHQLYRENLVSFRVDPNKPLDRVSFGQKRRAQLSFALATRAQVLLLDEPTIGLDIQGKDQFRRSLIAGTEAGQTIVIATHLLSEVENVLDHLLLLADRTIRGYVDLGQAAAFYSFNLKPVKPPYGDKGYARRVPGGWLTVHADGRPSNTSLDLETLYLALTDGRLVMPGTLQTPLV</sequence>
<dbReference type="GO" id="GO:0005524">
    <property type="term" value="F:ATP binding"/>
    <property type="evidence" value="ECO:0007669"/>
    <property type="project" value="UniProtKB-KW"/>
</dbReference>
<evidence type="ECO:0000256" key="2">
    <source>
        <dbReference type="ARBA" id="ARBA00022840"/>
    </source>
</evidence>
<dbReference type="SUPFAM" id="SSF52540">
    <property type="entry name" value="P-loop containing nucleoside triphosphate hydrolases"/>
    <property type="match status" value="1"/>
</dbReference>
<dbReference type="InterPro" id="IPR003593">
    <property type="entry name" value="AAA+_ATPase"/>
</dbReference>
<dbReference type="PROSITE" id="PS50893">
    <property type="entry name" value="ABC_TRANSPORTER_2"/>
    <property type="match status" value="1"/>
</dbReference>
<dbReference type="PANTHER" id="PTHR43158">
    <property type="entry name" value="SKFA PEPTIDE EXPORT ATP-BINDING PROTEIN SKFE"/>
    <property type="match status" value="1"/>
</dbReference>
<keyword evidence="1" id="KW-0547">Nucleotide-binding</keyword>
<dbReference type="Gene3D" id="3.40.50.300">
    <property type="entry name" value="P-loop containing nucleotide triphosphate hydrolases"/>
    <property type="match status" value="1"/>
</dbReference>
<reference evidence="4 5" key="1">
    <citation type="submission" date="2020-03" db="EMBL/GenBank/DDBJ databases">
        <title>Genomic Encyclopedia of Type Strains, Phase IV (KMG-IV): sequencing the most valuable type-strain genomes for metagenomic binning, comparative biology and taxonomic classification.</title>
        <authorList>
            <person name="Goeker M."/>
        </authorList>
    </citation>
    <scope>NUCLEOTIDE SEQUENCE [LARGE SCALE GENOMIC DNA]</scope>
    <source>
        <strain evidence="4 5">DSM 105096</strain>
    </source>
</reference>
<gene>
    <name evidence="4" type="ORF">GGR27_000089</name>
</gene>
<dbReference type="RefSeq" id="WP_168035430.1">
    <property type="nucleotide sequence ID" value="NZ_JAATJH010000001.1"/>
</dbReference>
<feature type="domain" description="ABC transporter" evidence="3">
    <location>
        <begin position="3"/>
        <end position="227"/>
    </location>
</feature>